<feature type="transmembrane region" description="Helical" evidence="1">
    <location>
        <begin position="77"/>
        <end position="95"/>
    </location>
</feature>
<evidence type="ECO:0000313" key="3">
    <source>
        <dbReference type="Proteomes" id="UP001059824"/>
    </source>
</evidence>
<keyword evidence="1" id="KW-0472">Membrane</keyword>
<reference evidence="2" key="1">
    <citation type="journal article" date="2021" name="Nat. Microbiol.">
        <title>Cocultivation of an ultrasmall environmental parasitic bacterium with lytic ability against bacteria associated with wastewater foams.</title>
        <authorList>
            <person name="Batinovic S."/>
            <person name="Rose J.J.A."/>
            <person name="Ratcliffe J."/>
            <person name="Seviour R.J."/>
            <person name="Petrovski S."/>
        </authorList>
    </citation>
    <scope>NUCLEOTIDE SEQUENCE</scope>
    <source>
        <strain evidence="2">JR1</strain>
    </source>
</reference>
<keyword evidence="3" id="KW-1185">Reference proteome</keyword>
<dbReference type="EMBL" id="CP045921">
    <property type="protein sequence ID" value="QHN42340.1"/>
    <property type="molecule type" value="Genomic_DNA"/>
</dbReference>
<evidence type="ECO:0000256" key="1">
    <source>
        <dbReference type="SAM" id="Phobius"/>
    </source>
</evidence>
<dbReference type="RefSeq" id="WP_260763614.1">
    <property type="nucleotide sequence ID" value="NZ_CP045921.1"/>
</dbReference>
<proteinExistence type="predicted"/>
<dbReference type="Proteomes" id="UP001059824">
    <property type="component" value="Chromosome"/>
</dbReference>
<evidence type="ECO:0000313" key="2">
    <source>
        <dbReference type="EMBL" id="QHN42340.1"/>
    </source>
</evidence>
<keyword evidence="1" id="KW-0812">Transmembrane</keyword>
<gene>
    <name evidence="2" type="ORF">GII36_00510</name>
</gene>
<accession>A0A857MNS9</accession>
<keyword evidence="1" id="KW-1133">Transmembrane helix</keyword>
<dbReference type="AlphaFoldDB" id="A0A857MNS9"/>
<organism evidence="2 3">
    <name type="scientific">Candidatus Mycosynbacter amalyticus</name>
    <dbReference type="NCBI Taxonomy" id="2665156"/>
    <lineage>
        <taxon>Bacteria</taxon>
        <taxon>Candidatus Saccharimonadota</taxon>
        <taxon>Candidatus Saccharimonadota incertae sedis</taxon>
        <taxon>Candidatus Mycosynbacter</taxon>
    </lineage>
</organism>
<feature type="transmembrane region" description="Helical" evidence="1">
    <location>
        <begin position="45"/>
        <end position="65"/>
    </location>
</feature>
<name>A0A857MNS9_9BACT</name>
<dbReference type="KEGG" id="mama:GII36_00510"/>
<protein>
    <submittedName>
        <fullName evidence="2">Uncharacterized protein</fullName>
    </submittedName>
</protein>
<sequence length="97" mass="10159">MSKAGVTPEANLASITSTVTLLPLIGLFIVAAINTESNYRLAGTIAGYVMYMSLLCSAVLFLAIFKLPGKSKVLPIVGLLLALAASGAAYLTHWFNV</sequence>
<feature type="transmembrane region" description="Helical" evidence="1">
    <location>
        <begin position="12"/>
        <end position="33"/>
    </location>
</feature>